<comment type="caution">
    <text evidence="1">The sequence shown here is derived from an EMBL/GenBank/DDBJ whole genome shotgun (WGS) entry which is preliminary data.</text>
</comment>
<sequence length="70" mass="7243">MLIAGSEAISGIKASDVVFQNTIGQSVLHTFAVGDTLQLHAYRIGQNGSASVLSTGDGRTMVAAHWVNAT</sequence>
<reference evidence="1 2" key="1">
    <citation type="submission" date="2020-08" db="EMBL/GenBank/DDBJ databases">
        <title>Sequencing the genomes of 1000 actinobacteria strains.</title>
        <authorList>
            <person name="Klenk H.-P."/>
        </authorList>
    </citation>
    <scope>NUCLEOTIDE SEQUENCE [LARGE SCALE GENOMIC DNA]</scope>
    <source>
        <strain evidence="1 2">DSM 44320</strain>
    </source>
</reference>
<evidence type="ECO:0000313" key="1">
    <source>
        <dbReference type="EMBL" id="MBB3724615.1"/>
    </source>
</evidence>
<dbReference type="EMBL" id="JACIBV010000001">
    <property type="protein sequence ID" value="MBB3724615.1"/>
    <property type="molecule type" value="Genomic_DNA"/>
</dbReference>
<keyword evidence="2" id="KW-1185">Reference proteome</keyword>
<organism evidence="1 2">
    <name type="scientific">Nonomuraea dietziae</name>
    <dbReference type="NCBI Taxonomy" id="65515"/>
    <lineage>
        <taxon>Bacteria</taxon>
        <taxon>Bacillati</taxon>
        <taxon>Actinomycetota</taxon>
        <taxon>Actinomycetes</taxon>
        <taxon>Streptosporangiales</taxon>
        <taxon>Streptosporangiaceae</taxon>
        <taxon>Nonomuraea</taxon>
    </lineage>
</organism>
<accession>A0A7W5V430</accession>
<gene>
    <name evidence="1" type="ORF">FHR33_000475</name>
</gene>
<dbReference type="GeneID" id="95396084"/>
<name>A0A7W5V430_9ACTN</name>
<proteinExistence type="predicted"/>
<dbReference type="AlphaFoldDB" id="A0A7W5V430"/>
<dbReference type="RefSeq" id="WP_183642796.1">
    <property type="nucleotide sequence ID" value="NZ_BAAAXX010000016.1"/>
</dbReference>
<dbReference type="Proteomes" id="UP000579945">
    <property type="component" value="Unassembled WGS sequence"/>
</dbReference>
<protein>
    <submittedName>
        <fullName evidence="1">Uncharacterized protein</fullName>
    </submittedName>
</protein>
<evidence type="ECO:0000313" key="2">
    <source>
        <dbReference type="Proteomes" id="UP000579945"/>
    </source>
</evidence>